<gene>
    <name evidence="1" type="primary">orf110</name>
</gene>
<dbReference type="AlphaFoldDB" id="A0A4V1F4X0"/>
<reference evidence="1" key="1">
    <citation type="journal article" date="2019" name="Plant Syst. Evol.">
        <title>Analyses of mitochondrial genomes of the genus Ammopiptanthus provide new insights into the evolution of legume plants.</title>
        <authorList>
            <person name="Feng L."/>
            <person name="Li N."/>
            <person name="Yang W."/>
            <person name="Li Y."/>
            <person name="Wang C.-M."/>
            <person name="Tong S.-W."/>
            <person name="He J.-X."/>
        </authorList>
    </citation>
    <scope>NUCLEOTIDE SEQUENCE</scope>
</reference>
<sequence length="108" mass="12379">MTKFFQLVRKKFTLKDLYLKTPGLRDYLHQSSRGNGDFFLSALAAKVSVKYSSAFKRGSLHDIKDVPGFRSSPIGLRGHHLLFQFSRPSNHPNLYPPLCPSEKPRQFL</sequence>
<proteinExistence type="predicted"/>
<geneLocation type="mitochondrion" evidence="1"/>
<dbReference type="EMBL" id="MG011535">
    <property type="protein sequence ID" value="QCQ81891.1"/>
    <property type="molecule type" value="Genomic_DNA"/>
</dbReference>
<organism evidence="1">
    <name type="scientific">Ammopiptanthus mongolicus</name>
    <name type="common">Piptanthus mongolicus</name>
    <dbReference type="NCBI Taxonomy" id="126911"/>
    <lineage>
        <taxon>Eukaryota</taxon>
        <taxon>Viridiplantae</taxon>
        <taxon>Streptophyta</taxon>
        <taxon>Embryophyta</taxon>
        <taxon>Tracheophyta</taxon>
        <taxon>Spermatophyta</taxon>
        <taxon>Magnoliopsida</taxon>
        <taxon>eudicotyledons</taxon>
        <taxon>Gunneridae</taxon>
        <taxon>Pentapetalae</taxon>
        <taxon>rosids</taxon>
        <taxon>fabids</taxon>
        <taxon>Fabales</taxon>
        <taxon>Fabaceae</taxon>
        <taxon>Papilionoideae</taxon>
        <taxon>50 kb inversion clade</taxon>
        <taxon>genistoids sensu lato</taxon>
        <taxon>core genistoids</taxon>
        <taxon>Sophoreae</taxon>
        <taxon>Ammopiptanthus</taxon>
    </lineage>
</organism>
<evidence type="ECO:0000313" key="1">
    <source>
        <dbReference type="EMBL" id="QCQ81891.1"/>
    </source>
</evidence>
<name>A0A4V1F4X0_AMMMO</name>
<accession>A0A4V1F4X0</accession>
<keyword evidence="1" id="KW-0496">Mitochondrion</keyword>
<protein>
    <submittedName>
        <fullName evidence="1">Uncharacterized protein</fullName>
    </submittedName>
</protein>